<evidence type="ECO:0000313" key="3">
    <source>
        <dbReference type="Proteomes" id="UP001592531"/>
    </source>
</evidence>
<keyword evidence="1" id="KW-0812">Transmembrane</keyword>
<keyword evidence="3" id="KW-1185">Reference proteome</keyword>
<dbReference type="EMBL" id="JBHFAB010000013">
    <property type="protein sequence ID" value="MFC1418575.1"/>
    <property type="molecule type" value="Genomic_DNA"/>
</dbReference>
<keyword evidence="1" id="KW-1133">Transmembrane helix</keyword>
<accession>A0ABV6VXS4</accession>
<keyword evidence="1" id="KW-0472">Membrane</keyword>
<sequence length="132" mass="13822">MSDYAEAVRDWRPLDTALEQAYRPEPVYLPAPLLPAAPVVHQPVVLPERAPLRADPWVVRPIALGGFVALVGLGVDLAGQGIRAAGPYLWALAGALGALAAIIALLKAQTAAPGSGTQINISGGKNKFRDVR</sequence>
<comment type="caution">
    <text evidence="2">The sequence shown here is derived from an EMBL/GenBank/DDBJ whole genome shotgun (WGS) entry which is preliminary data.</text>
</comment>
<feature type="transmembrane region" description="Helical" evidence="1">
    <location>
        <begin position="57"/>
        <end position="75"/>
    </location>
</feature>
<proteinExistence type="predicted"/>
<gene>
    <name evidence="2" type="ORF">ACEZDE_18320</name>
</gene>
<name>A0ABV6VXS4_9ACTN</name>
<organism evidence="2 3">
    <name type="scientific">Streptacidiphilus cavernicola</name>
    <dbReference type="NCBI Taxonomy" id="3342716"/>
    <lineage>
        <taxon>Bacteria</taxon>
        <taxon>Bacillati</taxon>
        <taxon>Actinomycetota</taxon>
        <taxon>Actinomycetes</taxon>
        <taxon>Kitasatosporales</taxon>
        <taxon>Streptomycetaceae</taxon>
        <taxon>Streptacidiphilus</taxon>
    </lineage>
</organism>
<dbReference type="RefSeq" id="WP_380537371.1">
    <property type="nucleotide sequence ID" value="NZ_JBHFAB010000013.1"/>
</dbReference>
<feature type="transmembrane region" description="Helical" evidence="1">
    <location>
        <begin position="87"/>
        <end position="106"/>
    </location>
</feature>
<evidence type="ECO:0000256" key="1">
    <source>
        <dbReference type="SAM" id="Phobius"/>
    </source>
</evidence>
<protein>
    <submittedName>
        <fullName evidence="2">Uncharacterized protein</fullName>
    </submittedName>
</protein>
<dbReference type="Proteomes" id="UP001592531">
    <property type="component" value="Unassembled WGS sequence"/>
</dbReference>
<reference evidence="2 3" key="1">
    <citation type="submission" date="2024-09" db="EMBL/GenBank/DDBJ databases">
        <authorList>
            <person name="Lee S.D."/>
        </authorList>
    </citation>
    <scope>NUCLEOTIDE SEQUENCE [LARGE SCALE GENOMIC DNA]</scope>
    <source>
        <strain evidence="2 3">N8-3</strain>
    </source>
</reference>
<evidence type="ECO:0000313" key="2">
    <source>
        <dbReference type="EMBL" id="MFC1418575.1"/>
    </source>
</evidence>